<accession>A0A532V3R8</accession>
<dbReference type="AlphaFoldDB" id="A0A532V3R8"/>
<evidence type="ECO:0000313" key="1">
    <source>
        <dbReference type="EMBL" id="TKJ41864.1"/>
    </source>
</evidence>
<evidence type="ECO:0008006" key="3">
    <source>
        <dbReference type="Google" id="ProtNLM"/>
    </source>
</evidence>
<comment type="caution">
    <text evidence="1">The sequence shown here is derived from an EMBL/GenBank/DDBJ whole genome shotgun (WGS) entry which is preliminary data.</text>
</comment>
<evidence type="ECO:0000313" key="2">
    <source>
        <dbReference type="Proteomes" id="UP000319619"/>
    </source>
</evidence>
<protein>
    <recommendedName>
        <fullName evidence="3">Antitoxin SocA-like Panacea domain-containing protein</fullName>
    </recommendedName>
</protein>
<dbReference type="Proteomes" id="UP000319619">
    <property type="component" value="Unassembled WGS sequence"/>
</dbReference>
<name>A0A532V3R8_UNCL8</name>
<reference evidence="1 2" key="1">
    <citation type="submission" date="2017-06" db="EMBL/GenBank/DDBJ databases">
        <title>Novel microbial phyla capable of carbon fixation and sulfur reduction in deep-sea sediments.</title>
        <authorList>
            <person name="Huang J."/>
            <person name="Baker B."/>
            <person name="Wang Y."/>
        </authorList>
    </citation>
    <scope>NUCLEOTIDE SEQUENCE [LARGE SCALE GENOMIC DNA]</scope>
    <source>
        <strain evidence="1">B3_LCP</strain>
    </source>
</reference>
<sequence length="186" mass="21538">MISKTSIRSSGPIENGLDIVLTLLYAPGGSGQKCEPVRGITRLQKLLFLLWKEGAFYEDIPNLYNFKAYDFGPCLDDIYDDLDFAEDIGLIYVSEVPSGNEYEGGDEDAFLEDFGFNLVKRSTRRDFELTEAGREAARDIYENLDTERCQRLEQIKRRFNFMPFFDLLRYVYRKYPVFAKKSVLSL</sequence>
<dbReference type="EMBL" id="NJBN01000002">
    <property type="protein sequence ID" value="TKJ41864.1"/>
    <property type="molecule type" value="Genomic_DNA"/>
</dbReference>
<gene>
    <name evidence="1" type="ORF">CEE37_04660</name>
</gene>
<proteinExistence type="predicted"/>
<organism evidence="1 2">
    <name type="scientific">candidate division LCP-89 bacterium B3_LCP</name>
    <dbReference type="NCBI Taxonomy" id="2012998"/>
    <lineage>
        <taxon>Bacteria</taxon>
        <taxon>Pseudomonadati</taxon>
        <taxon>Bacteria division LCP-89</taxon>
    </lineage>
</organism>